<evidence type="ECO:0000313" key="3">
    <source>
        <dbReference type="Proteomes" id="UP001163850"/>
    </source>
</evidence>
<name>A0AA38PT30_9AGAR</name>
<dbReference type="Proteomes" id="UP001163850">
    <property type="component" value="Unassembled WGS sequence"/>
</dbReference>
<evidence type="ECO:0000313" key="2">
    <source>
        <dbReference type="EMBL" id="KAJ3980735.1"/>
    </source>
</evidence>
<reference evidence="2" key="1">
    <citation type="submission" date="2022-08" db="EMBL/GenBank/DDBJ databases">
        <authorList>
            <consortium name="DOE Joint Genome Institute"/>
            <person name="Min B."/>
            <person name="Riley R."/>
            <person name="Sierra-Patev S."/>
            <person name="Naranjo-Ortiz M."/>
            <person name="Looney B."/>
            <person name="Konkel Z."/>
            <person name="Slot J.C."/>
            <person name="Sakamoto Y."/>
            <person name="Steenwyk J.L."/>
            <person name="Rokas A."/>
            <person name="Carro J."/>
            <person name="Camarero S."/>
            <person name="Ferreira P."/>
            <person name="Molpeceres G."/>
            <person name="Ruiz-Duenas F.J."/>
            <person name="Serrano A."/>
            <person name="Henrissat B."/>
            <person name="Drula E."/>
            <person name="Hughes K.W."/>
            <person name="Mata J.L."/>
            <person name="Ishikawa N.K."/>
            <person name="Vargas-Isla R."/>
            <person name="Ushijima S."/>
            <person name="Smith C.A."/>
            <person name="Ahrendt S."/>
            <person name="Andreopoulos W."/>
            <person name="He G."/>
            <person name="Labutti K."/>
            <person name="Lipzen A."/>
            <person name="Ng V."/>
            <person name="Sandor L."/>
            <person name="Barry K."/>
            <person name="Martinez A.T."/>
            <person name="Xiao Y."/>
            <person name="Gibbons J.G."/>
            <person name="Terashima K."/>
            <person name="Hibbett D.S."/>
            <person name="Grigoriev I.V."/>
        </authorList>
    </citation>
    <scope>NUCLEOTIDE SEQUENCE</scope>
    <source>
        <strain evidence="2">TFB7829</strain>
    </source>
</reference>
<gene>
    <name evidence="2" type="ORF">F5890DRAFT_649892</name>
</gene>
<protein>
    <recommendedName>
        <fullName evidence="4">Secreted protein</fullName>
    </recommendedName>
</protein>
<keyword evidence="1" id="KW-0732">Signal</keyword>
<feature type="signal peptide" evidence="1">
    <location>
        <begin position="1"/>
        <end position="25"/>
    </location>
</feature>
<comment type="caution">
    <text evidence="2">The sequence shown here is derived from an EMBL/GenBank/DDBJ whole genome shotgun (WGS) entry which is preliminary data.</text>
</comment>
<dbReference type="EMBL" id="MU802162">
    <property type="protein sequence ID" value="KAJ3980735.1"/>
    <property type="molecule type" value="Genomic_DNA"/>
</dbReference>
<evidence type="ECO:0008006" key="4">
    <source>
        <dbReference type="Google" id="ProtNLM"/>
    </source>
</evidence>
<dbReference type="AlphaFoldDB" id="A0AA38PT30"/>
<evidence type="ECO:0000256" key="1">
    <source>
        <dbReference type="SAM" id="SignalP"/>
    </source>
</evidence>
<feature type="chain" id="PRO_5041371128" description="Secreted protein" evidence="1">
    <location>
        <begin position="26"/>
        <end position="74"/>
    </location>
</feature>
<organism evidence="2 3">
    <name type="scientific">Lentinula detonsa</name>
    <dbReference type="NCBI Taxonomy" id="2804962"/>
    <lineage>
        <taxon>Eukaryota</taxon>
        <taxon>Fungi</taxon>
        <taxon>Dikarya</taxon>
        <taxon>Basidiomycota</taxon>
        <taxon>Agaricomycotina</taxon>
        <taxon>Agaricomycetes</taxon>
        <taxon>Agaricomycetidae</taxon>
        <taxon>Agaricales</taxon>
        <taxon>Marasmiineae</taxon>
        <taxon>Omphalotaceae</taxon>
        <taxon>Lentinula</taxon>
    </lineage>
</organism>
<sequence>MKKARFIRFGGTALTLGFLLKRCQTSRCGGCPIARFAKFKKFSTFTLTISLDLVPCFALVQSTSEHCKAMNIFY</sequence>
<accession>A0AA38PT30</accession>
<proteinExistence type="predicted"/>